<dbReference type="CDD" id="cd07505">
    <property type="entry name" value="HAD_BPGM-like"/>
    <property type="match status" value="1"/>
</dbReference>
<dbReference type="InterPro" id="IPR036412">
    <property type="entry name" value="HAD-like_sf"/>
</dbReference>
<protein>
    <submittedName>
        <fullName evidence="1">HAD hydrolase, family IA, variant 3</fullName>
    </submittedName>
</protein>
<dbReference type="AlphaFoldDB" id="A0A125W4W6"/>
<dbReference type="SUPFAM" id="SSF56784">
    <property type="entry name" value="HAD-like"/>
    <property type="match status" value="1"/>
</dbReference>
<sequence length="219" mass="24824">MMKKFDGVIFDMDGLLFDTELIYYTSTQKVADAMGLPYSKEVYLDYVGISDEEVQENYRRIYASYGHDTVEEFIRRSYDDTLQEFRSGNVPLKPGVVEFLDFLDDQKIPRLVASSNVRPAIEMLLSHAGIQDRFVGIVSAEDVKRAKPDPEIFQKARQLLGTEAPKTLIFEDSFHGVSAAHSAGIPVIMVPDLLQPTEVIQEKTLHVLESLHQAPHYLK</sequence>
<dbReference type="SFLD" id="SFLDS00003">
    <property type="entry name" value="Haloacid_Dehalogenase"/>
    <property type="match status" value="1"/>
</dbReference>
<dbReference type="SFLD" id="SFLDG01129">
    <property type="entry name" value="C1.5:_HAD__Beta-PGM__Phosphata"/>
    <property type="match status" value="1"/>
</dbReference>
<gene>
    <name evidence="1" type="ORF">HMPREF9498_02040</name>
</gene>
<dbReference type="Pfam" id="PF13419">
    <property type="entry name" value="HAD_2"/>
    <property type="match status" value="1"/>
</dbReference>
<dbReference type="InterPro" id="IPR041492">
    <property type="entry name" value="HAD_2"/>
</dbReference>
<dbReference type="GO" id="GO:0016787">
    <property type="term" value="F:hydrolase activity"/>
    <property type="evidence" value="ECO:0007669"/>
    <property type="project" value="UniProtKB-KW"/>
</dbReference>
<dbReference type="InterPro" id="IPR023198">
    <property type="entry name" value="PGP-like_dom2"/>
</dbReference>
<dbReference type="HOGENOM" id="CLU_045011_13_3_9"/>
<dbReference type="SFLD" id="SFLDG01135">
    <property type="entry name" value="C1.5.6:_HAD__Beta-PGM__Phospha"/>
    <property type="match status" value="1"/>
</dbReference>
<keyword evidence="1" id="KW-0378">Hydrolase</keyword>
<dbReference type="Proteomes" id="UP000004846">
    <property type="component" value="Unassembled WGS sequence"/>
</dbReference>
<dbReference type="Gene3D" id="3.40.50.1000">
    <property type="entry name" value="HAD superfamily/HAD-like"/>
    <property type="match status" value="1"/>
</dbReference>
<accession>A0A125W4W6</accession>
<dbReference type="PRINTS" id="PR00413">
    <property type="entry name" value="HADHALOGNASE"/>
</dbReference>
<dbReference type="Gene3D" id="1.10.150.240">
    <property type="entry name" value="Putative phosphatase, domain 2"/>
    <property type="match status" value="1"/>
</dbReference>
<dbReference type="InterPro" id="IPR006439">
    <property type="entry name" value="HAD-SF_hydro_IA"/>
</dbReference>
<dbReference type="NCBIfam" id="TIGR01509">
    <property type="entry name" value="HAD-SF-IA-v3"/>
    <property type="match status" value="1"/>
</dbReference>
<comment type="caution">
    <text evidence="1">The sequence shown here is derived from an EMBL/GenBank/DDBJ whole genome shotgun (WGS) entry which is preliminary data.</text>
</comment>
<reference evidence="1 2" key="1">
    <citation type="submission" date="2010-07" db="EMBL/GenBank/DDBJ databases">
        <authorList>
            <person name="Sid Ahmed O."/>
        </authorList>
    </citation>
    <scope>NUCLEOTIDE SEQUENCE [LARGE SCALE GENOMIC DNA]</scope>
    <source>
        <strain evidence="1 2">TX4248</strain>
    </source>
</reference>
<dbReference type="PANTHER" id="PTHR18901">
    <property type="entry name" value="2-DEOXYGLUCOSE-6-PHOSPHATE PHOSPHATASE 2"/>
    <property type="match status" value="1"/>
</dbReference>
<dbReference type="EMBL" id="AEBR01000067">
    <property type="protein sequence ID" value="EFM82313.1"/>
    <property type="molecule type" value="Genomic_DNA"/>
</dbReference>
<evidence type="ECO:0000313" key="2">
    <source>
        <dbReference type="Proteomes" id="UP000004846"/>
    </source>
</evidence>
<name>A0A125W4W6_ENTFL</name>
<evidence type="ECO:0000313" key="1">
    <source>
        <dbReference type="EMBL" id="EFM82313.1"/>
    </source>
</evidence>
<dbReference type="InterPro" id="IPR023214">
    <property type="entry name" value="HAD_sf"/>
</dbReference>
<organism evidence="1 2">
    <name type="scientific">Enterococcus faecalis TX4248</name>
    <dbReference type="NCBI Taxonomy" id="749495"/>
    <lineage>
        <taxon>Bacteria</taxon>
        <taxon>Bacillati</taxon>
        <taxon>Bacillota</taxon>
        <taxon>Bacilli</taxon>
        <taxon>Lactobacillales</taxon>
        <taxon>Enterococcaceae</taxon>
        <taxon>Enterococcus</taxon>
    </lineage>
</organism>
<proteinExistence type="predicted"/>
<dbReference type="PANTHER" id="PTHR18901:SF38">
    <property type="entry name" value="PSEUDOURIDINE-5'-PHOSPHATASE"/>
    <property type="match status" value="1"/>
</dbReference>
<dbReference type="RefSeq" id="WP_002385286.1">
    <property type="nucleotide sequence ID" value="NZ_GL454464.1"/>
</dbReference>